<keyword evidence="2" id="KW-1185">Reference proteome</keyword>
<dbReference type="AlphaFoldDB" id="A0AAN9A3A3"/>
<gene>
    <name evidence="1" type="ORF">SK128_025231</name>
</gene>
<organism evidence="1 2">
    <name type="scientific">Halocaridina rubra</name>
    <name type="common">Hawaiian red shrimp</name>
    <dbReference type="NCBI Taxonomy" id="373956"/>
    <lineage>
        <taxon>Eukaryota</taxon>
        <taxon>Metazoa</taxon>
        <taxon>Ecdysozoa</taxon>
        <taxon>Arthropoda</taxon>
        <taxon>Crustacea</taxon>
        <taxon>Multicrustacea</taxon>
        <taxon>Malacostraca</taxon>
        <taxon>Eumalacostraca</taxon>
        <taxon>Eucarida</taxon>
        <taxon>Decapoda</taxon>
        <taxon>Pleocyemata</taxon>
        <taxon>Caridea</taxon>
        <taxon>Atyoidea</taxon>
        <taxon>Atyidae</taxon>
        <taxon>Halocaridina</taxon>
    </lineage>
</organism>
<protein>
    <submittedName>
        <fullName evidence="1">Uncharacterized protein</fullName>
    </submittedName>
</protein>
<feature type="non-terminal residue" evidence="1">
    <location>
        <position position="1"/>
    </location>
</feature>
<proteinExistence type="predicted"/>
<accession>A0AAN9A3A3</accession>
<dbReference type="Proteomes" id="UP001381693">
    <property type="component" value="Unassembled WGS sequence"/>
</dbReference>
<comment type="caution">
    <text evidence="1">The sequence shown here is derived from an EMBL/GenBank/DDBJ whole genome shotgun (WGS) entry which is preliminary data.</text>
</comment>
<evidence type="ECO:0000313" key="1">
    <source>
        <dbReference type="EMBL" id="KAK7067972.1"/>
    </source>
</evidence>
<dbReference type="EMBL" id="JAXCGZ010017534">
    <property type="protein sequence ID" value="KAK7067972.1"/>
    <property type="molecule type" value="Genomic_DNA"/>
</dbReference>
<reference evidence="1 2" key="1">
    <citation type="submission" date="2023-11" db="EMBL/GenBank/DDBJ databases">
        <title>Halocaridina rubra genome assembly.</title>
        <authorList>
            <person name="Smith C."/>
        </authorList>
    </citation>
    <scope>NUCLEOTIDE SEQUENCE [LARGE SCALE GENOMIC DNA]</scope>
    <source>
        <strain evidence="1">EP-1</strain>
        <tissue evidence="1">Whole</tissue>
    </source>
</reference>
<name>A0AAN9A3A3_HALRR</name>
<sequence length="58" mass="6651">DFKHTNHLWRVESKSFGCGTGLSKPRVVLGLYHTVTVFRRHHFGIGVDFHCRGLLVCQ</sequence>
<evidence type="ECO:0000313" key="2">
    <source>
        <dbReference type="Proteomes" id="UP001381693"/>
    </source>
</evidence>